<feature type="region of interest" description="Disordered" evidence="1">
    <location>
        <begin position="1"/>
        <end position="70"/>
    </location>
</feature>
<reference evidence="2" key="1">
    <citation type="submission" date="2020-07" db="EMBL/GenBank/DDBJ databases">
        <authorList>
            <person name="Lin J."/>
        </authorList>
    </citation>
    <scope>NUCLEOTIDE SEQUENCE</scope>
</reference>
<feature type="compositionally biased region" description="Low complexity" evidence="1">
    <location>
        <begin position="226"/>
        <end position="250"/>
    </location>
</feature>
<sequence length="346" mass="35839">MCASSAATATEREALACTGRPRARPTLTSPAPPLDPNARRPPRAPAPCVPRHPPSSAAELGSGAPSSRQSFAAAAATAQRTRPWRAAAWAAWRGVGMNKNSIHMVVGAVKDISRSTSLVRNFIDRSNNSNEVRDRNLGRKDRCANTFGIRTLMESSPTAPAVVIHALATATINPSTLEALIRSLSMILGVILHHSLDCSLNARFLPPVPSALAPSQCATMSPPPRTLARPAPALAPPSSASSAAPTTSTPSRDHTSTPRATPPPATAVPRSRPCAPRRRQRRNCKDILMSFVAAMDGAELVLVEGMRCGTGAILGTGLAASRGAPAAGMAATAAVAVTTTTVATTN</sequence>
<dbReference type="AlphaFoldDB" id="A0A6V7PP09"/>
<evidence type="ECO:0000256" key="1">
    <source>
        <dbReference type="SAM" id="MobiDB-lite"/>
    </source>
</evidence>
<feature type="compositionally biased region" description="Pro residues" evidence="1">
    <location>
        <begin position="43"/>
        <end position="53"/>
    </location>
</feature>
<accession>A0A6V7PP09</accession>
<organism evidence="2">
    <name type="scientific">Ananas comosus var. bracteatus</name>
    <name type="common">red pineapple</name>
    <dbReference type="NCBI Taxonomy" id="296719"/>
    <lineage>
        <taxon>Eukaryota</taxon>
        <taxon>Viridiplantae</taxon>
        <taxon>Streptophyta</taxon>
        <taxon>Embryophyta</taxon>
        <taxon>Tracheophyta</taxon>
        <taxon>Spermatophyta</taxon>
        <taxon>Magnoliopsida</taxon>
        <taxon>Liliopsida</taxon>
        <taxon>Poales</taxon>
        <taxon>Bromeliaceae</taxon>
        <taxon>Bromelioideae</taxon>
        <taxon>Ananas</taxon>
    </lineage>
</organism>
<proteinExistence type="predicted"/>
<dbReference type="EMBL" id="LR862150">
    <property type="protein sequence ID" value="CAD1832580.1"/>
    <property type="molecule type" value="Genomic_DNA"/>
</dbReference>
<gene>
    <name evidence="2" type="ORF">CB5_LOCUS15791</name>
</gene>
<name>A0A6V7PP09_ANACO</name>
<feature type="region of interest" description="Disordered" evidence="1">
    <location>
        <begin position="214"/>
        <end position="280"/>
    </location>
</feature>
<protein>
    <submittedName>
        <fullName evidence="2">Uncharacterized protein</fullName>
    </submittedName>
</protein>
<evidence type="ECO:0000313" key="2">
    <source>
        <dbReference type="EMBL" id="CAD1832580.1"/>
    </source>
</evidence>